<feature type="transmembrane region" description="Helical" evidence="1">
    <location>
        <begin position="233"/>
        <end position="249"/>
    </location>
</feature>
<reference evidence="3" key="2">
    <citation type="submission" date="2017-01" db="EMBL/GenBank/DDBJ databases">
        <title>Genome sequencing and annotation of Geobacillus sp. 1017, a Hydrocarbon-Oxidizing Thermophilic Bacterium Isolated from a Heavy Oil Reservoir (China).</title>
        <authorList>
            <person name="Kadnikov V.V."/>
            <person name="Mardanov A.V."/>
            <person name="Poltaraus A.B."/>
            <person name="Sokolova D.S."/>
            <person name="Semenova E.M."/>
            <person name="Ravin N.V."/>
            <person name="Tourova T.P."/>
            <person name="Nazina T.N."/>
        </authorList>
    </citation>
    <scope>NUCLEOTIDE SEQUENCE [LARGE SCALE GENOMIC DNA]</scope>
    <source>
        <strain evidence="3">1017</strain>
    </source>
</reference>
<evidence type="ECO:0000313" key="3">
    <source>
        <dbReference type="Proteomes" id="UP000186030"/>
    </source>
</evidence>
<keyword evidence="1" id="KW-1133">Transmembrane helix</keyword>
<evidence type="ECO:0000313" key="2">
    <source>
        <dbReference type="EMBL" id="OKO89420.1"/>
    </source>
</evidence>
<comment type="caution">
    <text evidence="2">The sequence shown here is derived from an EMBL/GenBank/DDBJ whole genome shotgun (WGS) entry which is preliminary data.</text>
</comment>
<dbReference type="RefSeq" id="WP_074044579.1">
    <property type="nucleotide sequence ID" value="NZ_MQMG01000057.1"/>
</dbReference>
<keyword evidence="1" id="KW-0812">Transmembrane</keyword>
<feature type="transmembrane region" description="Helical" evidence="1">
    <location>
        <begin position="20"/>
        <end position="37"/>
    </location>
</feature>
<dbReference type="EMBL" id="MQMG01000057">
    <property type="protein sequence ID" value="OKO89420.1"/>
    <property type="molecule type" value="Genomic_DNA"/>
</dbReference>
<feature type="transmembrane region" description="Helical" evidence="1">
    <location>
        <begin position="57"/>
        <end position="76"/>
    </location>
</feature>
<feature type="transmembrane region" description="Helical" evidence="1">
    <location>
        <begin position="261"/>
        <end position="280"/>
    </location>
</feature>
<feature type="transmembrane region" description="Helical" evidence="1">
    <location>
        <begin position="101"/>
        <end position="128"/>
    </location>
</feature>
<reference evidence="2 3" key="1">
    <citation type="submission" date="2016-11" db="EMBL/GenBank/DDBJ databases">
        <authorList>
            <person name="Kadnikov V."/>
            <person name="Nazina T."/>
        </authorList>
    </citation>
    <scope>NUCLEOTIDE SEQUENCE [LARGE SCALE GENOMIC DNA]</scope>
    <source>
        <strain evidence="2 3">1017</strain>
    </source>
</reference>
<dbReference type="Proteomes" id="UP000186030">
    <property type="component" value="Unassembled WGS sequence"/>
</dbReference>
<feature type="transmembrane region" description="Helical" evidence="1">
    <location>
        <begin position="140"/>
        <end position="165"/>
    </location>
</feature>
<proteinExistence type="predicted"/>
<sequence>MRWNFLVLFYLKKLLRSKLYVGASTLFFVLLLIRFLLFFSDDMNSGMEYSGELPSEVFMLVQIVSIFYIVFFYLLYSKELLYGVSSWFADGYRILLEKMSALFAVHTLCQGIMLMMAYGVFSLVYVLIGVEPSDLYLSLLRFLAVYLFGPLVFTVLYGVIIAMLFGTKRISFFAILFVWILTGPMTTELFIDVSQTVHARDWASLLFIGKHMIQHVYDSYIGFEVDRGGEWKFAAWLLALAALSLLSSIRWTQTKKERNTVLKALLVFPFLIVLTAYNSLQTNTKAFTRADQTTELEEYRQMKQEVKADLRYRIQSYDLSLHGSRAVVRVALSHLETNRPTFQLYHLYPLHSIEADHQPVKFTRNGDLVTVWLPKRTLTLTFSYKIVDTALIPHTNGRIVLLADRAWYPKRRASHMYRIDEYRVAGMKAWDGAFTDQFFPNETYTFTLDVDGDVLFCNVPKRGKVYRGKAQAVTLIKGQGHQLVYQGYEITYPADWPHMAERAPTVIRQLEKTFHYVQQIASTAVPSLPKSIVFSSWGLSSFMANDHLVYNTSFFSIGTYHVEHDYYEKILRLSVPPKGSRIMYNEWISLATRWLMQKNGLPVIDWSSKSEWFESQPRSVQKQIESIYDDFQPLGVDQKQQFLRTWYENMDDAWTWDRVFEMMQEVKGVGSHH</sequence>
<dbReference type="AlphaFoldDB" id="A0A1Q5SN82"/>
<accession>A0A1Q5SN82</accession>
<organism evidence="2 3">
    <name type="scientific">Geobacillus proteiniphilus</name>
    <dbReference type="NCBI Taxonomy" id="860353"/>
    <lineage>
        <taxon>Bacteria</taxon>
        <taxon>Bacillati</taxon>
        <taxon>Bacillota</taxon>
        <taxon>Bacilli</taxon>
        <taxon>Bacillales</taxon>
        <taxon>Anoxybacillaceae</taxon>
        <taxon>Geobacillus</taxon>
    </lineage>
</organism>
<feature type="transmembrane region" description="Helical" evidence="1">
    <location>
        <begin position="172"/>
        <end position="191"/>
    </location>
</feature>
<gene>
    <name evidence="2" type="ORF">BRO54_3348</name>
</gene>
<name>A0A1Q5SN82_9BACL</name>
<evidence type="ECO:0000256" key="1">
    <source>
        <dbReference type="SAM" id="Phobius"/>
    </source>
</evidence>
<keyword evidence="1" id="KW-0472">Membrane</keyword>
<protein>
    <submittedName>
        <fullName evidence="2">Uncharacterized protein</fullName>
    </submittedName>
</protein>